<dbReference type="AlphaFoldDB" id="A0A2Z5N490"/>
<dbReference type="Proteomes" id="UP000253104">
    <property type="component" value="Chromosome mHSR5_B"/>
</dbReference>
<name>A0A2Z5N490_BURPY</name>
<dbReference type="Pfam" id="PF05069">
    <property type="entry name" value="Phage_tail_S"/>
    <property type="match status" value="1"/>
</dbReference>
<sequence length="157" mass="17438">MTDNLTALDSWVGELLAKLTPAQRRGVLRAIVRDLRRSQAARIAKQTNPDGTPFEPRKRASGKRPPARASAGRIRRQAMFMKLRTTRFMTIAATADGGTVGFAGRVAQIAAVHQHGERAPVAPGGPEYRYPRRVLLGFTEPERGMIRDHYLKHLSSR</sequence>
<gene>
    <name evidence="2" type="ORF">CUJ89_24085</name>
</gene>
<evidence type="ECO:0000256" key="1">
    <source>
        <dbReference type="SAM" id="MobiDB-lite"/>
    </source>
</evidence>
<proteinExistence type="predicted"/>
<dbReference type="EMBL" id="CP024903">
    <property type="protein sequence ID" value="AXF23497.1"/>
    <property type="molecule type" value="Genomic_DNA"/>
</dbReference>
<evidence type="ECO:0000313" key="3">
    <source>
        <dbReference type="Proteomes" id="UP000253104"/>
    </source>
</evidence>
<feature type="region of interest" description="Disordered" evidence="1">
    <location>
        <begin position="40"/>
        <end position="72"/>
    </location>
</feature>
<dbReference type="InterPro" id="IPR006522">
    <property type="entry name" value="Phage_virion_morphogenesis"/>
</dbReference>
<dbReference type="OrthoDB" id="6402405at2"/>
<dbReference type="NCBIfam" id="TIGR01635">
    <property type="entry name" value="tail_comp_S"/>
    <property type="match status" value="1"/>
</dbReference>
<organism evidence="2 3">
    <name type="scientific">Burkholderia pyrrocinia</name>
    <name type="common">Pseudomonas pyrrocinia</name>
    <dbReference type="NCBI Taxonomy" id="60550"/>
    <lineage>
        <taxon>Bacteria</taxon>
        <taxon>Pseudomonadati</taxon>
        <taxon>Pseudomonadota</taxon>
        <taxon>Betaproteobacteria</taxon>
        <taxon>Burkholderiales</taxon>
        <taxon>Burkholderiaceae</taxon>
        <taxon>Burkholderia</taxon>
        <taxon>Burkholderia cepacia complex</taxon>
    </lineage>
</organism>
<evidence type="ECO:0000313" key="2">
    <source>
        <dbReference type="EMBL" id="AXF23497.1"/>
    </source>
</evidence>
<reference evidence="2 3" key="1">
    <citation type="journal article" date="2018" name="ISME J.">
        <title>Involvement of Burkholderiaceae and sulfurous volatiles in disease-suppressive soils.</title>
        <authorList>
            <person name="Carrion V.J."/>
            <person name="Cordovez V."/>
            <person name="Tyc O."/>
            <person name="Etalo D.W."/>
            <person name="de Bruijn I."/>
            <person name="de Jager V.C."/>
            <person name="Medema M.H."/>
            <person name="Eberl L."/>
            <person name="Raaijmakers J.M."/>
        </authorList>
    </citation>
    <scope>NUCLEOTIDE SEQUENCE [LARGE SCALE GENOMIC DNA]</scope>
    <source>
        <strain evidence="3">mHSR5</strain>
    </source>
</reference>
<dbReference type="RefSeq" id="WP_114179905.1">
    <property type="nucleotide sequence ID" value="NZ_CP024903.1"/>
</dbReference>
<accession>A0A2Z5N490</accession>
<protein>
    <submittedName>
        <fullName evidence="2">Phage virion morphogenesis protein</fullName>
    </submittedName>
</protein>